<dbReference type="InterPro" id="IPR012133">
    <property type="entry name" value="Alpha-hydoxy_acid_DH_FMN"/>
</dbReference>
<gene>
    <name evidence="9" type="primary">lldD_1</name>
    <name evidence="9" type="ORF">PSA7680_00364</name>
</gene>
<feature type="active site" description="Proton acceptor" evidence="6">
    <location>
        <position position="278"/>
    </location>
</feature>
<keyword evidence="10" id="KW-1185">Reference proteome</keyword>
<feature type="binding site" evidence="7">
    <location>
        <position position="159"/>
    </location>
    <ligand>
        <name>FMN</name>
        <dbReference type="ChEBI" id="CHEBI:58210"/>
    </ligand>
</feature>
<dbReference type="InterPro" id="IPR013785">
    <property type="entry name" value="Aldolase_TIM"/>
</dbReference>
<evidence type="ECO:0000256" key="2">
    <source>
        <dbReference type="ARBA" id="ARBA00022630"/>
    </source>
</evidence>
<name>A0A1Y5RDB2_9RHOB</name>
<sequence>MDLDSRYPALSDLKARARRRVPHFVWEYLDSGTGTEAAVRRNREALDAILFRPSILHGEMVPDLSCTLMGQAYPLPFGIAPVGTSGVLWPDAERKLARLAGEVGIPYGLSTVATRTPEETGPLAKGHGWFQLYPPRQVDVRKDMLSRAWNAGFRKLVLTVDVPANSRRERQVRGGLAQPIRMTPRLLWQMARCPAWSAGIARLGRPRMKLIESYSKAAGSLSSVAHVGTLLRTSPDWAYLRWLRAHWEGELVVKGVLRAEDVGPLIDAGVDAIWVSNHAGRQFDGAPAAIHCLPAIRAAAGPDYPLIYDSGIEGGLDILRALALGADFVMLGKAFHFGLAAFDEAGAAHVVNILRKDMESNMCQIGTPRLKDLESALLTPA</sequence>
<feature type="binding site" evidence="7">
    <location>
        <begin position="81"/>
        <end position="83"/>
    </location>
    <ligand>
        <name>FMN</name>
        <dbReference type="ChEBI" id="CHEBI:58210"/>
    </ligand>
</feature>
<dbReference type="InterPro" id="IPR000262">
    <property type="entry name" value="FMN-dep_DH"/>
</dbReference>
<dbReference type="PROSITE" id="PS51349">
    <property type="entry name" value="FMN_HYDROXY_ACID_DH_2"/>
    <property type="match status" value="1"/>
</dbReference>
<keyword evidence="4 9" id="KW-0560">Oxidoreductase</keyword>
<dbReference type="Gene3D" id="3.20.20.70">
    <property type="entry name" value="Aldolase class I"/>
    <property type="match status" value="1"/>
</dbReference>
<evidence type="ECO:0000256" key="4">
    <source>
        <dbReference type="ARBA" id="ARBA00023002"/>
    </source>
</evidence>
<dbReference type="GO" id="GO:0010181">
    <property type="term" value="F:FMN binding"/>
    <property type="evidence" value="ECO:0007669"/>
    <property type="project" value="InterPro"/>
</dbReference>
<reference evidence="9 10" key="1">
    <citation type="submission" date="2017-03" db="EMBL/GenBank/DDBJ databases">
        <authorList>
            <person name="Afonso C.L."/>
            <person name="Miller P.J."/>
            <person name="Scott M.A."/>
            <person name="Spackman E."/>
            <person name="Goraichik I."/>
            <person name="Dimitrov K.M."/>
            <person name="Suarez D.L."/>
            <person name="Swayne D.E."/>
        </authorList>
    </citation>
    <scope>NUCLEOTIDE SEQUENCE [LARGE SCALE GENOMIC DNA]</scope>
    <source>
        <strain evidence="9 10">CECT 7680</strain>
    </source>
</reference>
<keyword evidence="2 7" id="KW-0285">Flavoprotein</keyword>
<feature type="domain" description="FMN hydroxy acid dehydrogenase" evidence="8">
    <location>
        <begin position="2"/>
        <end position="381"/>
    </location>
</feature>
<evidence type="ECO:0000256" key="7">
    <source>
        <dbReference type="PIRSR" id="PIRSR000138-2"/>
    </source>
</evidence>
<evidence type="ECO:0000256" key="5">
    <source>
        <dbReference type="ARBA" id="ARBA00024042"/>
    </source>
</evidence>
<evidence type="ECO:0000259" key="8">
    <source>
        <dbReference type="PROSITE" id="PS51349"/>
    </source>
</evidence>
<dbReference type="SUPFAM" id="SSF51395">
    <property type="entry name" value="FMN-linked oxidoreductases"/>
    <property type="match status" value="1"/>
</dbReference>
<feature type="binding site" evidence="7">
    <location>
        <position position="131"/>
    </location>
    <ligand>
        <name>FMN</name>
        <dbReference type="ChEBI" id="CHEBI:58210"/>
    </ligand>
</feature>
<keyword evidence="3 7" id="KW-0288">FMN</keyword>
<dbReference type="RefSeq" id="WP_085866953.1">
    <property type="nucleotide sequence ID" value="NZ_FWFQ01000002.1"/>
</dbReference>
<feature type="binding site" evidence="7">
    <location>
        <position position="254"/>
    </location>
    <ligand>
        <name>FMN</name>
        <dbReference type="ChEBI" id="CHEBI:58210"/>
    </ligand>
</feature>
<comment type="similarity">
    <text evidence="5">Belongs to the FMN-dependent alpha-hydroxy acid dehydrogenase family.</text>
</comment>
<dbReference type="AlphaFoldDB" id="A0A1Y5RDB2"/>
<evidence type="ECO:0000256" key="1">
    <source>
        <dbReference type="ARBA" id="ARBA00001917"/>
    </source>
</evidence>
<dbReference type="PIRSF" id="PIRSF000138">
    <property type="entry name" value="Al-hdrx_acd_dh"/>
    <property type="match status" value="1"/>
</dbReference>
<dbReference type="InterPro" id="IPR037396">
    <property type="entry name" value="FMN_HAD"/>
</dbReference>
<feature type="binding site" evidence="7">
    <location>
        <position position="28"/>
    </location>
    <ligand>
        <name>glyoxylate</name>
        <dbReference type="ChEBI" id="CHEBI:36655"/>
    </ligand>
</feature>
<evidence type="ECO:0000313" key="9">
    <source>
        <dbReference type="EMBL" id="SLN14741.1"/>
    </source>
</evidence>
<dbReference type="EMBL" id="FWFQ01000002">
    <property type="protein sequence ID" value="SLN14741.1"/>
    <property type="molecule type" value="Genomic_DNA"/>
</dbReference>
<dbReference type="PANTHER" id="PTHR10578:SF107">
    <property type="entry name" value="2-HYDROXYACID OXIDASE 1"/>
    <property type="match status" value="1"/>
</dbReference>
<feature type="binding site" evidence="7">
    <location>
        <position position="278"/>
    </location>
    <ligand>
        <name>glyoxylate</name>
        <dbReference type="ChEBI" id="CHEBI:36655"/>
    </ligand>
</feature>
<dbReference type="CDD" id="cd02809">
    <property type="entry name" value="alpha_hydroxyacid_oxid_FMN"/>
    <property type="match status" value="1"/>
</dbReference>
<dbReference type="Proteomes" id="UP000193409">
    <property type="component" value="Unassembled WGS sequence"/>
</dbReference>
<dbReference type="Pfam" id="PF01070">
    <property type="entry name" value="FMN_dh"/>
    <property type="match status" value="1"/>
</dbReference>
<comment type="cofactor">
    <cofactor evidence="1">
        <name>FMN</name>
        <dbReference type="ChEBI" id="CHEBI:58210"/>
    </cofactor>
</comment>
<dbReference type="PANTHER" id="PTHR10578">
    <property type="entry name" value="S -2-HYDROXY-ACID OXIDASE-RELATED"/>
    <property type="match status" value="1"/>
</dbReference>
<organism evidence="9 10">
    <name type="scientific">Pseudoruegeria aquimaris</name>
    <dbReference type="NCBI Taxonomy" id="393663"/>
    <lineage>
        <taxon>Bacteria</taxon>
        <taxon>Pseudomonadati</taxon>
        <taxon>Pseudomonadota</taxon>
        <taxon>Alphaproteobacteria</taxon>
        <taxon>Rhodobacterales</taxon>
        <taxon>Roseobacteraceae</taxon>
        <taxon>Pseudoruegeria</taxon>
    </lineage>
</organism>
<evidence type="ECO:0000256" key="3">
    <source>
        <dbReference type="ARBA" id="ARBA00022643"/>
    </source>
</evidence>
<proteinExistence type="inferred from homology"/>
<feature type="binding site" evidence="7">
    <location>
        <position position="168"/>
    </location>
    <ligand>
        <name>glyoxylate</name>
        <dbReference type="ChEBI" id="CHEBI:36655"/>
    </ligand>
</feature>
<evidence type="ECO:0000256" key="6">
    <source>
        <dbReference type="PIRSR" id="PIRSR000138-1"/>
    </source>
</evidence>
<evidence type="ECO:0000313" key="10">
    <source>
        <dbReference type="Proteomes" id="UP000193409"/>
    </source>
</evidence>
<feature type="binding site" evidence="7">
    <location>
        <position position="133"/>
    </location>
    <ligand>
        <name>glyoxylate</name>
        <dbReference type="ChEBI" id="CHEBI:36655"/>
    </ligand>
</feature>
<feature type="binding site" evidence="7">
    <location>
        <position position="276"/>
    </location>
    <ligand>
        <name>FMN</name>
        <dbReference type="ChEBI" id="CHEBI:58210"/>
    </ligand>
</feature>
<dbReference type="GO" id="GO:0004460">
    <property type="term" value="F:L-lactate dehydrogenase (cytochrome) activity"/>
    <property type="evidence" value="ECO:0007669"/>
    <property type="project" value="UniProtKB-EC"/>
</dbReference>
<dbReference type="OrthoDB" id="9770452at2"/>
<accession>A0A1Y5RDB2</accession>
<feature type="binding site" evidence="7">
    <location>
        <position position="110"/>
    </location>
    <ligand>
        <name>FMN</name>
        <dbReference type="ChEBI" id="CHEBI:58210"/>
    </ligand>
</feature>
<feature type="binding site" evidence="7">
    <location>
        <position position="281"/>
    </location>
    <ligand>
        <name>glyoxylate</name>
        <dbReference type="ChEBI" id="CHEBI:36655"/>
    </ligand>
</feature>
<protein>
    <submittedName>
        <fullName evidence="9">L-lactate dehydrogenase [cytochrome]</fullName>
        <ecNumber evidence="9">1.1.2.3</ecNumber>
    </submittedName>
</protein>
<dbReference type="EC" id="1.1.2.3" evidence="9"/>